<gene>
    <name evidence="7" type="ORF">SDRG_08141</name>
</gene>
<dbReference type="GO" id="GO:0005819">
    <property type="term" value="C:spindle"/>
    <property type="evidence" value="ECO:0007669"/>
    <property type="project" value="UniProtKB-SubCell"/>
</dbReference>
<keyword evidence="2" id="KW-0963">Cytoplasm</keyword>
<reference evidence="7 8" key="1">
    <citation type="submission" date="2012-04" db="EMBL/GenBank/DDBJ databases">
        <title>The Genome Sequence of Saprolegnia declina VS20.</title>
        <authorList>
            <consortium name="The Broad Institute Genome Sequencing Platform"/>
            <person name="Russ C."/>
            <person name="Nusbaum C."/>
            <person name="Tyler B."/>
            <person name="van West P."/>
            <person name="Dieguez-Uribeondo J."/>
            <person name="de Bruijn I."/>
            <person name="Tripathy S."/>
            <person name="Jiang R."/>
            <person name="Young S.K."/>
            <person name="Zeng Q."/>
            <person name="Gargeya S."/>
            <person name="Fitzgerald M."/>
            <person name="Haas B."/>
            <person name="Abouelleil A."/>
            <person name="Alvarado L."/>
            <person name="Arachchi H.M."/>
            <person name="Berlin A."/>
            <person name="Chapman S.B."/>
            <person name="Goldberg J."/>
            <person name="Griggs A."/>
            <person name="Gujja S."/>
            <person name="Hansen M."/>
            <person name="Howarth C."/>
            <person name="Imamovic A."/>
            <person name="Larimer J."/>
            <person name="McCowen C."/>
            <person name="Montmayeur A."/>
            <person name="Murphy C."/>
            <person name="Neiman D."/>
            <person name="Pearson M."/>
            <person name="Priest M."/>
            <person name="Roberts A."/>
            <person name="Saif S."/>
            <person name="Shea T."/>
            <person name="Sisk P."/>
            <person name="Sykes S."/>
            <person name="Wortman J."/>
            <person name="Nusbaum C."/>
            <person name="Birren B."/>
        </authorList>
    </citation>
    <scope>NUCLEOTIDE SEQUENCE [LARGE SCALE GENOMIC DNA]</scope>
    <source>
        <strain evidence="7 8">VS20</strain>
    </source>
</reference>
<feature type="domain" description="Hyaluronan-mediated motility receptor C-terminal" evidence="6">
    <location>
        <begin position="147"/>
        <end position="234"/>
    </location>
</feature>
<feature type="coiled-coil region" evidence="4">
    <location>
        <begin position="67"/>
        <end position="101"/>
    </location>
</feature>
<evidence type="ECO:0000256" key="3">
    <source>
        <dbReference type="ARBA" id="ARBA00023212"/>
    </source>
</evidence>
<evidence type="ECO:0000256" key="4">
    <source>
        <dbReference type="SAM" id="Coils"/>
    </source>
</evidence>
<feature type="region of interest" description="Disordered" evidence="5">
    <location>
        <begin position="230"/>
        <end position="290"/>
    </location>
</feature>
<keyword evidence="8" id="KW-1185">Reference proteome</keyword>
<keyword evidence="4" id="KW-0175">Coiled coil</keyword>
<protein>
    <recommendedName>
        <fullName evidence="6">Hyaluronan-mediated motility receptor C-terminal domain-containing protein</fullName>
    </recommendedName>
</protein>
<keyword evidence="3" id="KW-0206">Cytoskeleton</keyword>
<evidence type="ECO:0000256" key="2">
    <source>
        <dbReference type="ARBA" id="ARBA00022490"/>
    </source>
</evidence>
<dbReference type="eggNOG" id="ENOG502SHPQ">
    <property type="taxonomic scope" value="Eukaryota"/>
</dbReference>
<dbReference type="InterPro" id="IPR031794">
    <property type="entry name" value="HMMR_C"/>
</dbReference>
<dbReference type="OrthoDB" id="65894at2759"/>
<accession>T0QKP8</accession>
<feature type="coiled-coil region" evidence="4">
    <location>
        <begin position="156"/>
        <end position="227"/>
    </location>
</feature>
<name>T0QKP8_SAPDV</name>
<dbReference type="VEuPathDB" id="FungiDB:SDRG_08141"/>
<evidence type="ECO:0000259" key="6">
    <source>
        <dbReference type="Pfam" id="PF15908"/>
    </source>
</evidence>
<dbReference type="GeneID" id="19948868"/>
<dbReference type="AlphaFoldDB" id="T0QKP8"/>
<feature type="region of interest" description="Disordered" evidence="5">
    <location>
        <begin position="116"/>
        <end position="138"/>
    </location>
</feature>
<evidence type="ECO:0000313" key="8">
    <source>
        <dbReference type="Proteomes" id="UP000030762"/>
    </source>
</evidence>
<sequence length="290" mass="32359">MAPPPPTDVSVLCLRLHMRKMQTRVAGLLDALAKAAPPLEPQSSPAKDTDLRPGETDKMIADLVVEVERLKHELSSRDDENARLQNDKSALHRQNVLLQEENAALRLRLEHDEVDAELSPTKTDDMDDDRSCSSSERPVYDDVDVDRLATELETHTQSLRDELRLMALERDRLERERDEAQAAAARALAEGSRLAGHSNGQQRIKYVQTLRDENNRLTLQLREAESRLARLKPTPTLTKHVDATKPRTTTSSTGSKPQLPVKTATSAKSTLPVSKKGARKPTPRRVPTSL</sequence>
<dbReference type="Pfam" id="PF15908">
    <property type="entry name" value="HMMR_C"/>
    <property type="match status" value="1"/>
</dbReference>
<evidence type="ECO:0000256" key="5">
    <source>
        <dbReference type="SAM" id="MobiDB-lite"/>
    </source>
</evidence>
<evidence type="ECO:0000256" key="1">
    <source>
        <dbReference type="ARBA" id="ARBA00004186"/>
    </source>
</evidence>
<dbReference type="RefSeq" id="XP_008612232.1">
    <property type="nucleotide sequence ID" value="XM_008614010.1"/>
</dbReference>
<proteinExistence type="predicted"/>
<feature type="compositionally biased region" description="Polar residues" evidence="5">
    <location>
        <begin position="263"/>
        <end position="272"/>
    </location>
</feature>
<dbReference type="EMBL" id="JH767155">
    <property type="protein sequence ID" value="EQC34370.1"/>
    <property type="molecule type" value="Genomic_DNA"/>
</dbReference>
<feature type="compositionally biased region" description="Polar residues" evidence="5">
    <location>
        <begin position="246"/>
        <end position="256"/>
    </location>
</feature>
<comment type="subcellular location">
    <subcellularLocation>
        <location evidence="1">Cytoplasm</location>
        <location evidence="1">Cytoskeleton</location>
        <location evidence="1">Spindle</location>
    </subcellularLocation>
</comment>
<dbReference type="InParanoid" id="T0QKP8"/>
<dbReference type="OMA" id="NGQQRIK"/>
<dbReference type="Proteomes" id="UP000030762">
    <property type="component" value="Unassembled WGS sequence"/>
</dbReference>
<organism evidence="7 8">
    <name type="scientific">Saprolegnia diclina (strain VS20)</name>
    <dbReference type="NCBI Taxonomy" id="1156394"/>
    <lineage>
        <taxon>Eukaryota</taxon>
        <taxon>Sar</taxon>
        <taxon>Stramenopiles</taxon>
        <taxon>Oomycota</taxon>
        <taxon>Saprolegniomycetes</taxon>
        <taxon>Saprolegniales</taxon>
        <taxon>Saprolegniaceae</taxon>
        <taxon>Saprolegnia</taxon>
    </lineage>
</organism>
<evidence type="ECO:0000313" key="7">
    <source>
        <dbReference type="EMBL" id="EQC34370.1"/>
    </source>
</evidence>